<keyword evidence="5 7" id="KW-0560">Oxidoreductase</keyword>
<organism evidence="10">
    <name type="scientific">Desulfofervidus auxilii</name>
    <dbReference type="NCBI Taxonomy" id="1621989"/>
    <lineage>
        <taxon>Bacteria</taxon>
        <taxon>Pseudomonadati</taxon>
        <taxon>Thermodesulfobacteriota</taxon>
        <taxon>Candidatus Desulfofervidia</taxon>
        <taxon>Candidatus Desulfofervidales</taxon>
        <taxon>Candidatus Desulfofervidaceae</taxon>
        <taxon>Candidatus Desulfofervidus</taxon>
    </lineage>
</organism>
<keyword evidence="4 7" id="KW-0521">NADP</keyword>
<protein>
    <recommendedName>
        <fullName evidence="7">N-acetyl-gamma-glutamyl-phosphate reductase</fullName>
        <shortName evidence="7">AGPR</shortName>
        <ecNumber evidence="7">1.2.1.38</ecNumber>
    </recommendedName>
    <alternativeName>
        <fullName evidence="7">N-acetyl-glutamate semialdehyde dehydrogenase</fullName>
        <shortName evidence="7">NAGSA dehydrogenase</shortName>
    </alternativeName>
</protein>
<dbReference type="Proteomes" id="UP000885706">
    <property type="component" value="Unassembled WGS sequence"/>
</dbReference>
<comment type="subcellular location">
    <subcellularLocation>
        <location evidence="7">Cytoplasm</location>
    </subcellularLocation>
</comment>
<sequence>MVKIGIFGATGYTGLELFRFLLKHPKVKITCATSKQFALKKIANLFPGFRGYTDLVLSPPETEKLVSKADLFFTALPHQVSMEIVPYLLKEGKKVIDLSADFRLKDIKVYEVWYGAHKAKEFIPQAVYGLPEIYADKIKKAQLVANPGCYPTTVILALAPFLKEKLVSAEGIIIDAKSGVSGAGRSPKLATHFCEVNEDIKAYNVCVHRHTPEMEQELSYLAGEKVKITFVPHLIPATRGMFTTIYAHLKEYITTKEAYEKMQNFYKERPFIKVLPPPEVPKTIHVRYTNECHLGVKVNEKTGQIVIMAAIDNLGKGASTQAIQNMNLMLDLSEEIGLRELPIFP</sequence>
<gene>
    <name evidence="7" type="primary">argC</name>
    <name evidence="10" type="ORF">ENF30_02090</name>
</gene>
<dbReference type="PANTHER" id="PTHR32338:SF10">
    <property type="entry name" value="N-ACETYL-GAMMA-GLUTAMYL-PHOSPHATE REDUCTASE, CHLOROPLASTIC-RELATED"/>
    <property type="match status" value="1"/>
</dbReference>
<keyword evidence="7" id="KW-0963">Cytoplasm</keyword>
<dbReference type="PROSITE" id="PS01224">
    <property type="entry name" value="ARGC"/>
    <property type="match status" value="1"/>
</dbReference>
<dbReference type="Pfam" id="PF01118">
    <property type="entry name" value="Semialdhyde_dh"/>
    <property type="match status" value="1"/>
</dbReference>
<dbReference type="Gene3D" id="3.30.360.10">
    <property type="entry name" value="Dihydrodipicolinate Reductase, domain 2"/>
    <property type="match status" value="1"/>
</dbReference>
<dbReference type="NCBIfam" id="TIGR01850">
    <property type="entry name" value="argC"/>
    <property type="match status" value="1"/>
</dbReference>
<dbReference type="InterPro" id="IPR000706">
    <property type="entry name" value="AGPR_type-1"/>
</dbReference>
<dbReference type="InterPro" id="IPR036291">
    <property type="entry name" value="NAD(P)-bd_dom_sf"/>
</dbReference>
<dbReference type="FunFam" id="3.30.360.10:FF:000014">
    <property type="entry name" value="N-acetyl-gamma-glutamyl-phosphate reductase"/>
    <property type="match status" value="1"/>
</dbReference>
<evidence type="ECO:0000256" key="8">
    <source>
        <dbReference type="PROSITE-ProRule" id="PRU10010"/>
    </source>
</evidence>
<evidence type="ECO:0000256" key="2">
    <source>
        <dbReference type="ARBA" id="ARBA00022571"/>
    </source>
</evidence>
<dbReference type="GO" id="GO:0003942">
    <property type="term" value="F:N-acetyl-gamma-glutamyl-phosphate reductase activity"/>
    <property type="evidence" value="ECO:0007669"/>
    <property type="project" value="UniProtKB-UniRule"/>
</dbReference>
<dbReference type="AlphaFoldDB" id="A0A7V0NEG3"/>
<reference evidence="10" key="1">
    <citation type="journal article" date="2020" name="mSystems">
        <title>Genome- and Community-Level Interaction Insights into Carbon Utilization and Element Cycling Functions of Hydrothermarchaeota in Hydrothermal Sediment.</title>
        <authorList>
            <person name="Zhou Z."/>
            <person name="Liu Y."/>
            <person name="Xu W."/>
            <person name="Pan J."/>
            <person name="Luo Z.H."/>
            <person name="Li M."/>
        </authorList>
    </citation>
    <scope>NUCLEOTIDE SEQUENCE [LARGE SCALE GENOMIC DNA]</scope>
    <source>
        <strain evidence="10">HyVt-113</strain>
    </source>
</reference>
<dbReference type="UniPathway" id="UPA00068">
    <property type="reaction ID" value="UER00108"/>
</dbReference>
<keyword evidence="2 7" id="KW-0055">Arginine biosynthesis</keyword>
<dbReference type="GO" id="GO:0051287">
    <property type="term" value="F:NAD binding"/>
    <property type="evidence" value="ECO:0007669"/>
    <property type="project" value="InterPro"/>
</dbReference>
<dbReference type="GO" id="GO:0005737">
    <property type="term" value="C:cytoplasm"/>
    <property type="evidence" value="ECO:0007669"/>
    <property type="project" value="UniProtKB-SubCell"/>
</dbReference>
<comment type="catalytic activity">
    <reaction evidence="6 7">
        <text>N-acetyl-L-glutamate 5-semialdehyde + phosphate + NADP(+) = N-acetyl-L-glutamyl 5-phosphate + NADPH + H(+)</text>
        <dbReference type="Rhea" id="RHEA:21588"/>
        <dbReference type="ChEBI" id="CHEBI:15378"/>
        <dbReference type="ChEBI" id="CHEBI:29123"/>
        <dbReference type="ChEBI" id="CHEBI:43474"/>
        <dbReference type="ChEBI" id="CHEBI:57783"/>
        <dbReference type="ChEBI" id="CHEBI:57936"/>
        <dbReference type="ChEBI" id="CHEBI:58349"/>
        <dbReference type="EC" id="1.2.1.38"/>
    </reaction>
</comment>
<dbReference type="GO" id="GO:0070401">
    <property type="term" value="F:NADP+ binding"/>
    <property type="evidence" value="ECO:0007669"/>
    <property type="project" value="InterPro"/>
</dbReference>
<dbReference type="SUPFAM" id="SSF51735">
    <property type="entry name" value="NAD(P)-binding Rossmann-fold domains"/>
    <property type="match status" value="1"/>
</dbReference>
<dbReference type="SMART" id="SM00859">
    <property type="entry name" value="Semialdhyde_dh"/>
    <property type="match status" value="1"/>
</dbReference>
<dbReference type="PANTHER" id="PTHR32338">
    <property type="entry name" value="N-ACETYL-GAMMA-GLUTAMYL-PHOSPHATE REDUCTASE, CHLOROPLASTIC-RELATED-RELATED"/>
    <property type="match status" value="1"/>
</dbReference>
<comment type="pathway">
    <text evidence="1 7">Amino-acid biosynthesis; L-arginine biosynthesis; N(2)-acetyl-L-ornithine from L-glutamate: step 3/4.</text>
</comment>
<comment type="caution">
    <text evidence="10">The sequence shown here is derived from an EMBL/GenBank/DDBJ whole genome shotgun (WGS) entry which is preliminary data.</text>
</comment>
<keyword evidence="3 7" id="KW-0028">Amino-acid biosynthesis</keyword>
<evidence type="ECO:0000256" key="7">
    <source>
        <dbReference type="HAMAP-Rule" id="MF_00150"/>
    </source>
</evidence>
<dbReference type="GO" id="GO:0006526">
    <property type="term" value="P:L-arginine biosynthetic process"/>
    <property type="evidence" value="ECO:0007669"/>
    <property type="project" value="UniProtKB-UniRule"/>
</dbReference>
<proteinExistence type="inferred from homology"/>
<evidence type="ECO:0000256" key="3">
    <source>
        <dbReference type="ARBA" id="ARBA00022605"/>
    </source>
</evidence>
<dbReference type="CDD" id="cd23934">
    <property type="entry name" value="AGPR_1_C"/>
    <property type="match status" value="1"/>
</dbReference>
<dbReference type="EMBL" id="DQWQ01000090">
    <property type="protein sequence ID" value="HDD35570.1"/>
    <property type="molecule type" value="Genomic_DNA"/>
</dbReference>
<feature type="active site" evidence="7 8">
    <location>
        <position position="149"/>
    </location>
</feature>
<dbReference type="CDD" id="cd17895">
    <property type="entry name" value="AGPR_1_N"/>
    <property type="match status" value="1"/>
</dbReference>
<dbReference type="HAMAP" id="MF_00150">
    <property type="entry name" value="ArgC_type1"/>
    <property type="match status" value="1"/>
</dbReference>
<evidence type="ECO:0000259" key="9">
    <source>
        <dbReference type="SMART" id="SM00859"/>
    </source>
</evidence>
<evidence type="ECO:0000256" key="4">
    <source>
        <dbReference type="ARBA" id="ARBA00022857"/>
    </source>
</evidence>
<comment type="function">
    <text evidence="7">Catalyzes the NADPH-dependent reduction of N-acetyl-5-glutamyl phosphate to yield N-acetyl-L-glutamate 5-semialdehyde.</text>
</comment>
<dbReference type="SUPFAM" id="SSF55347">
    <property type="entry name" value="Glyceraldehyde-3-phosphate dehydrogenase-like, C-terminal domain"/>
    <property type="match status" value="1"/>
</dbReference>
<comment type="similarity">
    <text evidence="7">Belongs to the NAGSA dehydrogenase family. Type 1 subfamily.</text>
</comment>
<name>A0A7V0NEG3_DESA2</name>
<feature type="domain" description="Semialdehyde dehydrogenase NAD-binding" evidence="9">
    <location>
        <begin position="3"/>
        <end position="141"/>
    </location>
</feature>
<evidence type="ECO:0000313" key="10">
    <source>
        <dbReference type="EMBL" id="HDD35570.1"/>
    </source>
</evidence>
<accession>A0A7V0NEG3</accession>
<dbReference type="InterPro" id="IPR058924">
    <property type="entry name" value="AGPR_dimerisation_dom"/>
</dbReference>
<dbReference type="Gene3D" id="3.40.50.720">
    <property type="entry name" value="NAD(P)-binding Rossmann-like Domain"/>
    <property type="match status" value="1"/>
</dbReference>
<dbReference type="Pfam" id="PF22698">
    <property type="entry name" value="Semialdhyde_dhC_1"/>
    <property type="match status" value="1"/>
</dbReference>
<evidence type="ECO:0000256" key="6">
    <source>
        <dbReference type="ARBA" id="ARBA00050557"/>
    </source>
</evidence>
<evidence type="ECO:0000256" key="1">
    <source>
        <dbReference type="ARBA" id="ARBA00004862"/>
    </source>
</evidence>
<dbReference type="EC" id="1.2.1.38" evidence="7"/>
<dbReference type="InterPro" id="IPR050085">
    <property type="entry name" value="AGPR"/>
</dbReference>
<evidence type="ECO:0000256" key="5">
    <source>
        <dbReference type="ARBA" id="ARBA00023002"/>
    </source>
</evidence>
<dbReference type="InterPro" id="IPR000534">
    <property type="entry name" value="Semialdehyde_DH_NAD-bd"/>
</dbReference>
<dbReference type="InterPro" id="IPR023013">
    <property type="entry name" value="AGPR_AS"/>
</dbReference>